<dbReference type="GO" id="GO:0005886">
    <property type="term" value="C:plasma membrane"/>
    <property type="evidence" value="ECO:0007669"/>
    <property type="project" value="UniProtKB-SubCell"/>
</dbReference>
<evidence type="ECO:0000256" key="5">
    <source>
        <dbReference type="ARBA" id="ARBA00023136"/>
    </source>
</evidence>
<comment type="similarity">
    <text evidence="2 6">Belongs to the SURF1 family.</text>
</comment>
<evidence type="ECO:0000313" key="7">
    <source>
        <dbReference type="EMBL" id="TWF74263.1"/>
    </source>
</evidence>
<dbReference type="Pfam" id="PF02104">
    <property type="entry name" value="SURF1"/>
    <property type="match status" value="1"/>
</dbReference>
<evidence type="ECO:0000313" key="8">
    <source>
        <dbReference type="Proteomes" id="UP000321261"/>
    </source>
</evidence>
<feature type="transmembrane region" description="Helical" evidence="6">
    <location>
        <begin position="272"/>
        <end position="290"/>
    </location>
</feature>
<accession>A0A561SHD0</accession>
<evidence type="ECO:0000256" key="4">
    <source>
        <dbReference type="ARBA" id="ARBA00022989"/>
    </source>
</evidence>
<comment type="subcellular location">
    <subcellularLocation>
        <location evidence="6">Cell membrane</location>
        <topology evidence="6">Multi-pass membrane protein</topology>
    </subcellularLocation>
    <subcellularLocation>
        <location evidence="1">Membrane</location>
    </subcellularLocation>
</comment>
<reference evidence="7 8" key="1">
    <citation type="submission" date="2019-06" db="EMBL/GenBank/DDBJ databases">
        <title>Sequencing the genomes of 1000 actinobacteria strains.</title>
        <authorList>
            <person name="Klenk H.-P."/>
        </authorList>
    </citation>
    <scope>NUCLEOTIDE SEQUENCE [LARGE SCALE GENOMIC DNA]</scope>
    <source>
        <strain evidence="7 8">DSM 45671</strain>
    </source>
</reference>
<dbReference type="EMBL" id="VIWU01000001">
    <property type="protein sequence ID" value="TWF74263.1"/>
    <property type="molecule type" value="Genomic_DNA"/>
</dbReference>
<dbReference type="PANTHER" id="PTHR23427">
    <property type="entry name" value="SURFEIT LOCUS PROTEIN"/>
    <property type="match status" value="1"/>
</dbReference>
<feature type="transmembrane region" description="Helical" evidence="6">
    <location>
        <begin position="62"/>
        <end position="85"/>
    </location>
</feature>
<sequence length="322" mass="34057">MYRRIQVPAECAGEASLVSGPAYSGGSPVRSAGSWAVETCGGLPVGGTCIVRGVRFLLRPGWLALIAVVIGFAVAAFTLLAPWQFGREAQRDAQQRAIDAASATAPVPLAEMVPPGEPVTREDEWRQVTVTGTFVPEGEGLVRLRVVDGQPAVEVLTPFRTDDGRLVTVNRGSVAAASGATVPDYAPPPAGPVTLTARLRLDETDPQGRAAIETDGHRQIYASDSRALATATGLPLEPGFLQLADGQPGVLRPLDVAPTAGGDAPFTNFSYALQWLTFGVIALFALGYFVRLELLQRRGTDRRGQRAALRRALAGEDEPGKH</sequence>
<organism evidence="7 8">
    <name type="scientific">Pseudonocardia hierapolitana</name>
    <dbReference type="NCBI Taxonomy" id="1128676"/>
    <lineage>
        <taxon>Bacteria</taxon>
        <taxon>Bacillati</taxon>
        <taxon>Actinomycetota</taxon>
        <taxon>Actinomycetes</taxon>
        <taxon>Pseudonocardiales</taxon>
        <taxon>Pseudonocardiaceae</taxon>
        <taxon>Pseudonocardia</taxon>
    </lineage>
</organism>
<dbReference type="PROSITE" id="PS50895">
    <property type="entry name" value="SURF1"/>
    <property type="match status" value="1"/>
</dbReference>
<evidence type="ECO:0000256" key="3">
    <source>
        <dbReference type="ARBA" id="ARBA00022692"/>
    </source>
</evidence>
<keyword evidence="3 6" id="KW-0812">Transmembrane</keyword>
<protein>
    <recommendedName>
        <fullName evidence="6">SURF1-like protein</fullName>
    </recommendedName>
</protein>
<keyword evidence="5 6" id="KW-0472">Membrane</keyword>
<gene>
    <name evidence="7" type="ORF">FHX44_11142</name>
</gene>
<evidence type="ECO:0000256" key="2">
    <source>
        <dbReference type="ARBA" id="ARBA00007165"/>
    </source>
</evidence>
<dbReference type="InterPro" id="IPR045214">
    <property type="entry name" value="Surf1/Surf4"/>
</dbReference>
<evidence type="ECO:0000256" key="6">
    <source>
        <dbReference type="RuleBase" id="RU363076"/>
    </source>
</evidence>
<name>A0A561SHD0_9PSEU</name>
<proteinExistence type="inferred from homology"/>
<keyword evidence="6" id="KW-1003">Cell membrane</keyword>
<dbReference type="InterPro" id="IPR002994">
    <property type="entry name" value="Surf1/Shy1"/>
</dbReference>
<dbReference type="PANTHER" id="PTHR23427:SF2">
    <property type="entry name" value="SURFEIT LOCUS PROTEIN 1"/>
    <property type="match status" value="1"/>
</dbReference>
<dbReference type="Proteomes" id="UP000321261">
    <property type="component" value="Unassembled WGS sequence"/>
</dbReference>
<dbReference type="AlphaFoldDB" id="A0A561SHD0"/>
<keyword evidence="4 6" id="KW-1133">Transmembrane helix</keyword>
<dbReference type="CDD" id="cd06662">
    <property type="entry name" value="SURF1"/>
    <property type="match status" value="1"/>
</dbReference>
<evidence type="ECO:0000256" key="1">
    <source>
        <dbReference type="ARBA" id="ARBA00004370"/>
    </source>
</evidence>
<keyword evidence="8" id="KW-1185">Reference proteome</keyword>
<comment type="caution">
    <text evidence="7">The sequence shown here is derived from an EMBL/GenBank/DDBJ whole genome shotgun (WGS) entry which is preliminary data.</text>
</comment>